<evidence type="ECO:0000313" key="2">
    <source>
        <dbReference type="Proteomes" id="UP000824120"/>
    </source>
</evidence>
<accession>A0A9J5ZMS4</accession>
<dbReference type="EMBL" id="JACXVP010000004">
    <property type="protein sequence ID" value="KAG5613399.1"/>
    <property type="molecule type" value="Genomic_DNA"/>
</dbReference>
<gene>
    <name evidence="1" type="ORF">H5410_024680</name>
</gene>
<evidence type="ECO:0000313" key="1">
    <source>
        <dbReference type="EMBL" id="KAG5613399.1"/>
    </source>
</evidence>
<dbReference type="Proteomes" id="UP000824120">
    <property type="component" value="Chromosome 4"/>
</dbReference>
<name>A0A9J5ZMS4_SOLCO</name>
<reference evidence="1 2" key="1">
    <citation type="submission" date="2020-09" db="EMBL/GenBank/DDBJ databases">
        <title>De no assembly of potato wild relative species, Solanum commersonii.</title>
        <authorList>
            <person name="Cho K."/>
        </authorList>
    </citation>
    <scope>NUCLEOTIDE SEQUENCE [LARGE SCALE GENOMIC DNA]</scope>
    <source>
        <strain evidence="1">LZ3.2</strain>
        <tissue evidence="1">Leaf</tissue>
    </source>
</reference>
<organism evidence="1 2">
    <name type="scientific">Solanum commersonii</name>
    <name type="common">Commerson's wild potato</name>
    <name type="synonym">Commerson's nightshade</name>
    <dbReference type="NCBI Taxonomy" id="4109"/>
    <lineage>
        <taxon>Eukaryota</taxon>
        <taxon>Viridiplantae</taxon>
        <taxon>Streptophyta</taxon>
        <taxon>Embryophyta</taxon>
        <taxon>Tracheophyta</taxon>
        <taxon>Spermatophyta</taxon>
        <taxon>Magnoliopsida</taxon>
        <taxon>eudicotyledons</taxon>
        <taxon>Gunneridae</taxon>
        <taxon>Pentapetalae</taxon>
        <taxon>asterids</taxon>
        <taxon>lamiids</taxon>
        <taxon>Solanales</taxon>
        <taxon>Solanaceae</taxon>
        <taxon>Solanoideae</taxon>
        <taxon>Solaneae</taxon>
        <taxon>Solanum</taxon>
    </lineage>
</organism>
<comment type="caution">
    <text evidence="1">The sequence shown here is derived from an EMBL/GenBank/DDBJ whole genome shotgun (WGS) entry which is preliminary data.</text>
</comment>
<protein>
    <submittedName>
        <fullName evidence="1">Uncharacterized protein</fullName>
    </submittedName>
</protein>
<proteinExistence type="predicted"/>
<keyword evidence="2" id="KW-1185">Reference proteome</keyword>
<sequence>MYKDFQHLFFLSPLAFSRTTGAAGILNHHFLSLLDHFFVLAFRVDEHLVKSSKKVRRIMYLKVKNAETSVETLKTTQITIRLLVRRWTKVKHEI</sequence>
<dbReference type="AlphaFoldDB" id="A0A9J5ZMS4"/>